<dbReference type="Pfam" id="PF00465">
    <property type="entry name" value="Fe-ADH"/>
    <property type="match status" value="1"/>
</dbReference>
<dbReference type="Gene3D" id="3.40.50.1970">
    <property type="match status" value="1"/>
</dbReference>
<proteinExistence type="predicted"/>
<dbReference type="OrthoDB" id="9804734at2"/>
<evidence type="ECO:0000313" key="5">
    <source>
        <dbReference type="Proteomes" id="UP000037392"/>
    </source>
</evidence>
<comment type="caution">
    <text evidence="4">The sequence shown here is derived from an EMBL/GenBank/DDBJ whole genome shotgun (WGS) entry which is preliminary data.</text>
</comment>
<dbReference type="CDD" id="cd08180">
    <property type="entry name" value="PDD"/>
    <property type="match status" value="1"/>
</dbReference>
<evidence type="ECO:0000313" key="4">
    <source>
        <dbReference type="EMBL" id="KMW18413.1"/>
    </source>
</evidence>
<accession>A0A0J9C007</accession>
<feature type="domain" description="Alcohol dehydrogenase iron-type/glycerol dehydrogenase GldA" evidence="2">
    <location>
        <begin position="8"/>
        <end position="160"/>
    </location>
</feature>
<dbReference type="Proteomes" id="UP000037392">
    <property type="component" value="Unassembled WGS sequence"/>
</dbReference>
<dbReference type="PATRIC" id="fig|742734.4.peg.3558"/>
<gene>
    <name evidence="4" type="ORF">HMPREF9470_03323</name>
</gene>
<dbReference type="InterPro" id="IPR039697">
    <property type="entry name" value="Alcohol_dehydrogenase_Fe"/>
</dbReference>
<keyword evidence="1" id="KW-0560">Oxidoreductase</keyword>
<evidence type="ECO:0000256" key="1">
    <source>
        <dbReference type="ARBA" id="ARBA00023002"/>
    </source>
</evidence>
<name>A0A0J9C007_9FIRM</name>
<evidence type="ECO:0000259" key="2">
    <source>
        <dbReference type="Pfam" id="PF00465"/>
    </source>
</evidence>
<protein>
    <submittedName>
        <fullName evidence="4">Uncharacterized protein</fullName>
    </submittedName>
</protein>
<dbReference type="InterPro" id="IPR001670">
    <property type="entry name" value="ADH_Fe/GldA"/>
</dbReference>
<sequence length="380" mass="40838">MEEFIMNTKIYMGKACLSRLSGLEIKKAYIICDPFMEKSGKAAEIAGLLKETGADSRIFSKVVPDPTIQVVTQGIEEMGAFEPDTVIALGGGSAIDTAKAVCHLYAAMKQEKRPYLAAVPTTSGTGSEVTSFAVISDPQAQAKYPLRDPAMVPNAAFLDPELTATVPPQITADTGMDVLTHALEAYVSTRSGDFTDACAEKAVRMVWKYLEQAVADGGNMEAREHMHNASCLAGVAFNGASLGICHSLAHALGARFHIPHGRSNAILLPHVIAYNAGLEEAGETEALLRYAQIANMLGISAGTEKATVHCLIRQIRNLMKRIGIPEQVTELGVEREEFGQWVEDMAGKALQDNCTATNPRKPELKELEDIYGRLCKGGLG</sequence>
<dbReference type="PANTHER" id="PTHR11496:SF83">
    <property type="entry name" value="HYDROXYACID-OXOACID TRANSHYDROGENASE, MITOCHONDRIAL"/>
    <property type="match status" value="1"/>
</dbReference>
<organism evidence="4 5">
    <name type="scientific">[Clostridium] citroniae WAL-19142</name>
    <dbReference type="NCBI Taxonomy" id="742734"/>
    <lineage>
        <taxon>Bacteria</taxon>
        <taxon>Bacillati</taxon>
        <taxon>Bacillota</taxon>
        <taxon>Clostridia</taxon>
        <taxon>Lachnospirales</taxon>
        <taxon>Lachnospiraceae</taxon>
        <taxon>Enterocloster</taxon>
    </lineage>
</organism>
<dbReference type="AlphaFoldDB" id="A0A0J9C007"/>
<dbReference type="RefSeq" id="WP_048930328.1">
    <property type="nucleotide sequence ID" value="NZ_KQ235879.1"/>
</dbReference>
<dbReference type="Gene3D" id="1.20.1090.10">
    <property type="entry name" value="Dehydroquinate synthase-like - alpha domain"/>
    <property type="match status" value="1"/>
</dbReference>
<dbReference type="GeneID" id="93162145"/>
<dbReference type="InterPro" id="IPR056798">
    <property type="entry name" value="ADH_Fe_C"/>
</dbReference>
<reference evidence="4 5" key="1">
    <citation type="submission" date="2011-04" db="EMBL/GenBank/DDBJ databases">
        <title>The Genome Sequence of Clostridium citroniae WAL-19142.</title>
        <authorList>
            <consortium name="The Broad Institute Genome Sequencing Platform"/>
            <person name="Earl A."/>
            <person name="Ward D."/>
            <person name="Feldgarden M."/>
            <person name="Gevers D."/>
            <person name="Warren Y.A."/>
            <person name="Tyrrell K.L."/>
            <person name="Citron D.M."/>
            <person name="Goldstein E.J."/>
            <person name="Daigneault M."/>
            <person name="Allen-Vercoe E."/>
            <person name="Young S.K."/>
            <person name="Zeng Q."/>
            <person name="Gargeya S."/>
            <person name="Fitzgerald M."/>
            <person name="Haas B."/>
            <person name="Abouelleil A."/>
            <person name="Alvarado L."/>
            <person name="Arachchi H.M."/>
            <person name="Berlin A."/>
            <person name="Brown A."/>
            <person name="Chapman S.B."/>
            <person name="Chen Z."/>
            <person name="Dunbar C."/>
            <person name="Freedman E."/>
            <person name="Gearin G."/>
            <person name="Gellesch M."/>
            <person name="Goldberg J."/>
            <person name="Griggs A."/>
            <person name="Gujja S."/>
            <person name="Heilman E.R."/>
            <person name="Heiman D."/>
            <person name="Howarth C."/>
            <person name="Larson L."/>
            <person name="Lui A."/>
            <person name="MacDonald P.J."/>
            <person name="Mehta T."/>
            <person name="Montmayeur A."/>
            <person name="Murphy C."/>
            <person name="Neiman D."/>
            <person name="Pearson M."/>
            <person name="Priest M."/>
            <person name="Roberts A."/>
            <person name="Saif S."/>
            <person name="Shea T."/>
            <person name="Shenoy N."/>
            <person name="Sisk P."/>
            <person name="Stolte C."/>
            <person name="Sykes S."/>
            <person name="White J."/>
            <person name="Yandava C."/>
            <person name="Wortman J."/>
            <person name="Nusbaum C."/>
            <person name="Birren B."/>
        </authorList>
    </citation>
    <scope>NUCLEOTIDE SEQUENCE [LARGE SCALE GENOMIC DNA]</scope>
    <source>
        <strain evidence="4 5">WAL-19142</strain>
    </source>
</reference>
<feature type="domain" description="Fe-containing alcohol dehydrogenase-like C-terminal" evidence="3">
    <location>
        <begin position="171"/>
        <end position="372"/>
    </location>
</feature>
<dbReference type="GO" id="GO:0046872">
    <property type="term" value="F:metal ion binding"/>
    <property type="evidence" value="ECO:0007669"/>
    <property type="project" value="InterPro"/>
</dbReference>
<dbReference type="SUPFAM" id="SSF56796">
    <property type="entry name" value="Dehydroquinate synthase-like"/>
    <property type="match status" value="1"/>
</dbReference>
<dbReference type="FunFam" id="1.20.1090.10:FF:000001">
    <property type="entry name" value="Aldehyde-alcohol dehydrogenase"/>
    <property type="match status" value="1"/>
</dbReference>
<dbReference type="PANTHER" id="PTHR11496">
    <property type="entry name" value="ALCOHOL DEHYDROGENASE"/>
    <property type="match status" value="1"/>
</dbReference>
<dbReference type="InterPro" id="IPR018211">
    <property type="entry name" value="ADH_Fe_CS"/>
</dbReference>
<evidence type="ECO:0000259" key="3">
    <source>
        <dbReference type="Pfam" id="PF25137"/>
    </source>
</evidence>
<dbReference type="Pfam" id="PF25137">
    <property type="entry name" value="ADH_Fe_C"/>
    <property type="match status" value="1"/>
</dbReference>
<dbReference type="GO" id="GO:0004022">
    <property type="term" value="F:alcohol dehydrogenase (NAD+) activity"/>
    <property type="evidence" value="ECO:0007669"/>
    <property type="project" value="UniProtKB-ARBA"/>
</dbReference>
<dbReference type="EMBL" id="ADLK01000024">
    <property type="protein sequence ID" value="KMW18413.1"/>
    <property type="molecule type" value="Genomic_DNA"/>
</dbReference>
<dbReference type="PROSITE" id="PS00913">
    <property type="entry name" value="ADH_IRON_1"/>
    <property type="match status" value="1"/>
</dbReference>
<dbReference type="FunFam" id="3.40.50.1970:FF:000003">
    <property type="entry name" value="Alcohol dehydrogenase, iron-containing"/>
    <property type="match status" value="1"/>
</dbReference>